<keyword evidence="2" id="KW-1185">Reference proteome</keyword>
<sequence length="148" mass="16967">MTQKPQDTERYLTDEGWRLIVQVPEDRAQAVVDAVLAEANFVYGDYDRVTFRSTPGTQSFRSLGTGRNAVTCDTVDVPCVEVSFFLDVPDGVRSKVLRAIYAAHPYEEPVIFLHPCFRTLHIRGQEEDNPNRFWNRPLEDWVPDAHRG</sequence>
<gene>
    <name evidence="1" type="ORF">RUA8715_00676</name>
</gene>
<dbReference type="AlphaFoldDB" id="A0A238JXC5"/>
<dbReference type="InterPro" id="IPR036069">
    <property type="entry name" value="DUF34/NIF3_sf"/>
</dbReference>
<evidence type="ECO:0000313" key="1">
    <source>
        <dbReference type="EMBL" id="SMX34867.1"/>
    </source>
</evidence>
<dbReference type="Gene3D" id="3.30.70.120">
    <property type="match status" value="1"/>
</dbReference>
<protein>
    <submittedName>
        <fullName evidence="1">Uncharacterized protein</fullName>
    </submittedName>
</protein>
<proteinExistence type="predicted"/>
<dbReference type="OrthoDB" id="9771057at2"/>
<dbReference type="RefSeq" id="WP_093962209.1">
    <property type="nucleotide sequence ID" value="NZ_FXYG01000001.1"/>
</dbReference>
<dbReference type="EMBL" id="FXYG01000001">
    <property type="protein sequence ID" value="SMX34867.1"/>
    <property type="molecule type" value="Genomic_DNA"/>
</dbReference>
<organism evidence="1 2">
    <name type="scientific">Ruegeria arenilitoris</name>
    <dbReference type="NCBI Taxonomy" id="1173585"/>
    <lineage>
        <taxon>Bacteria</taxon>
        <taxon>Pseudomonadati</taxon>
        <taxon>Pseudomonadota</taxon>
        <taxon>Alphaproteobacteria</taxon>
        <taxon>Rhodobacterales</taxon>
        <taxon>Roseobacteraceae</taxon>
        <taxon>Ruegeria</taxon>
    </lineage>
</organism>
<accession>A0A238JXC5</accession>
<dbReference type="Proteomes" id="UP000202485">
    <property type="component" value="Unassembled WGS sequence"/>
</dbReference>
<evidence type="ECO:0000313" key="2">
    <source>
        <dbReference type="Proteomes" id="UP000202485"/>
    </source>
</evidence>
<dbReference type="InterPro" id="IPR015867">
    <property type="entry name" value="N-reg_PII/ATP_PRibTrfase_C"/>
</dbReference>
<reference evidence="2" key="1">
    <citation type="submission" date="2017-05" db="EMBL/GenBank/DDBJ databases">
        <authorList>
            <person name="Rodrigo-Torres L."/>
            <person name="Arahal R. D."/>
            <person name="Lucena T."/>
        </authorList>
    </citation>
    <scope>NUCLEOTIDE SEQUENCE [LARGE SCALE GENOMIC DNA]</scope>
    <source>
        <strain evidence="2">CECT 8715</strain>
    </source>
</reference>
<name>A0A238JXC5_9RHOB</name>
<dbReference type="SUPFAM" id="SSF102705">
    <property type="entry name" value="NIF3 (NGG1p interacting factor 3)-like"/>
    <property type="match status" value="1"/>
</dbReference>